<gene>
    <name evidence="2" type="ORF">G7078_02900</name>
</gene>
<organism evidence="2 3">
    <name type="scientific">Sphingomonas sinipercae</name>
    <dbReference type="NCBI Taxonomy" id="2714944"/>
    <lineage>
        <taxon>Bacteria</taxon>
        <taxon>Pseudomonadati</taxon>
        <taxon>Pseudomonadota</taxon>
        <taxon>Alphaproteobacteria</taxon>
        <taxon>Sphingomonadales</taxon>
        <taxon>Sphingomonadaceae</taxon>
        <taxon>Sphingomonas</taxon>
    </lineage>
</organism>
<dbReference type="GO" id="GO:0016787">
    <property type="term" value="F:hydrolase activity"/>
    <property type="evidence" value="ECO:0007669"/>
    <property type="project" value="UniProtKB-KW"/>
</dbReference>
<keyword evidence="2" id="KW-0378">Hydrolase</keyword>
<dbReference type="Gene3D" id="3.40.50.1820">
    <property type="entry name" value="alpha/beta hydrolase"/>
    <property type="match status" value="1"/>
</dbReference>
<dbReference type="InterPro" id="IPR050228">
    <property type="entry name" value="Carboxylesterase_BioH"/>
</dbReference>
<keyword evidence="3" id="KW-1185">Reference proteome</keyword>
<dbReference type="InterPro" id="IPR029058">
    <property type="entry name" value="AB_hydrolase_fold"/>
</dbReference>
<name>A0A6G7ZLP0_9SPHN</name>
<dbReference type="EMBL" id="CP049871">
    <property type="protein sequence ID" value="QIL01838.1"/>
    <property type="molecule type" value="Genomic_DNA"/>
</dbReference>
<feature type="domain" description="AB hydrolase-1" evidence="1">
    <location>
        <begin position="23"/>
        <end position="247"/>
    </location>
</feature>
<dbReference type="AlphaFoldDB" id="A0A6G7ZLP0"/>
<proteinExistence type="predicted"/>
<dbReference type="Proteomes" id="UP000502502">
    <property type="component" value="Chromosome"/>
</dbReference>
<dbReference type="PRINTS" id="PR00111">
    <property type="entry name" value="ABHYDROLASE"/>
</dbReference>
<dbReference type="InterPro" id="IPR000073">
    <property type="entry name" value="AB_hydrolase_1"/>
</dbReference>
<dbReference type="PANTHER" id="PTHR43194">
    <property type="entry name" value="HYDROLASE ALPHA/BETA FOLD FAMILY"/>
    <property type="match status" value="1"/>
</dbReference>
<accession>A0A6G7ZLP0</accession>
<evidence type="ECO:0000313" key="3">
    <source>
        <dbReference type="Proteomes" id="UP000502502"/>
    </source>
</evidence>
<reference evidence="2 3" key="1">
    <citation type="submission" date="2020-03" db="EMBL/GenBank/DDBJ databases">
        <title>Sphingomonas sp. nov., isolated from fish.</title>
        <authorList>
            <person name="Hyun D.-W."/>
            <person name="Bae J.-W."/>
        </authorList>
    </citation>
    <scope>NUCLEOTIDE SEQUENCE [LARGE SCALE GENOMIC DNA]</scope>
    <source>
        <strain evidence="2 3">HDW15C</strain>
    </source>
</reference>
<dbReference type="SUPFAM" id="SSF53474">
    <property type="entry name" value="alpha/beta-Hydrolases"/>
    <property type="match status" value="1"/>
</dbReference>
<dbReference type="PANTHER" id="PTHR43194:SF2">
    <property type="entry name" value="PEROXISOMAL MEMBRANE PROTEIN LPX1"/>
    <property type="match status" value="1"/>
</dbReference>
<evidence type="ECO:0000259" key="1">
    <source>
        <dbReference type="Pfam" id="PF12697"/>
    </source>
</evidence>
<evidence type="ECO:0000313" key="2">
    <source>
        <dbReference type="EMBL" id="QIL01838.1"/>
    </source>
</evidence>
<dbReference type="RefSeq" id="WP_166092817.1">
    <property type="nucleotide sequence ID" value="NZ_CP049871.1"/>
</dbReference>
<dbReference type="KEGG" id="ssin:G7078_02900"/>
<protein>
    <submittedName>
        <fullName evidence="2">Alpha/beta fold hydrolase</fullName>
    </submittedName>
</protein>
<dbReference type="Pfam" id="PF12697">
    <property type="entry name" value="Abhydrolase_6"/>
    <property type="match status" value="1"/>
</dbReference>
<sequence>MASIATAHGRIGVAQSGGGETPIVFLHGVGSDKSVWHPQLDHFGRERLAIAFDYPGYGESGLATPGTSRDDYAAAIIEALRQLDVKRAHICGLSLGGVIAVALHSAAPQLCASLILADTFAVHPDGCGIYERSVAGSADMRAFAEARVDFLLAQPADDTVRREVIETMAGIDPAAYVIGAEAVWLADQRQRARAIAVPTLILCGDDDKPTPPDLSRELGALISGSQLAMIAGAGHLTNLERPVEFNRLVGDFIASL</sequence>